<evidence type="ECO:0000256" key="1">
    <source>
        <dbReference type="ARBA" id="ARBA00004496"/>
    </source>
</evidence>
<accession>A0A150HS02</accession>
<dbReference type="GO" id="GO:0005737">
    <property type="term" value="C:cytoplasm"/>
    <property type="evidence" value="ECO:0007669"/>
    <property type="project" value="UniProtKB-SubCell"/>
</dbReference>
<dbReference type="InterPro" id="IPR053926">
    <property type="entry name" value="RecX_HTH_1st"/>
</dbReference>
<feature type="domain" description="RecX third three-helical" evidence="7">
    <location>
        <begin position="110"/>
        <end position="153"/>
    </location>
</feature>
<evidence type="ECO:0000256" key="5">
    <source>
        <dbReference type="HAMAP-Rule" id="MF_01114"/>
    </source>
</evidence>
<evidence type="ECO:0000259" key="7">
    <source>
        <dbReference type="Pfam" id="PF21981"/>
    </source>
</evidence>
<dbReference type="InterPro" id="IPR053925">
    <property type="entry name" value="RecX_HTH_3rd"/>
</dbReference>
<dbReference type="EMBL" id="JRUE01000154">
    <property type="protein sequence ID" value="KXZ69086.1"/>
    <property type="molecule type" value="Genomic_DNA"/>
</dbReference>
<dbReference type="PANTHER" id="PTHR33602:SF1">
    <property type="entry name" value="REGULATORY PROTEIN RECX FAMILY PROTEIN"/>
    <property type="match status" value="1"/>
</dbReference>
<evidence type="ECO:0000256" key="2">
    <source>
        <dbReference type="ARBA" id="ARBA00009695"/>
    </source>
</evidence>
<evidence type="ECO:0000256" key="4">
    <source>
        <dbReference type="ARBA" id="ARBA00022490"/>
    </source>
</evidence>
<organism evidence="9 10">
    <name type="scientific">Acinetobacter venetianus</name>
    <dbReference type="NCBI Taxonomy" id="52133"/>
    <lineage>
        <taxon>Bacteria</taxon>
        <taxon>Pseudomonadati</taxon>
        <taxon>Pseudomonadota</taxon>
        <taxon>Gammaproteobacteria</taxon>
        <taxon>Moraxellales</taxon>
        <taxon>Moraxellaceae</taxon>
        <taxon>Acinetobacter</taxon>
    </lineage>
</organism>
<comment type="subcellular location">
    <subcellularLocation>
        <location evidence="1 5">Cytoplasm</location>
    </subcellularLocation>
</comment>
<dbReference type="InterPro" id="IPR003783">
    <property type="entry name" value="Regulatory_RecX"/>
</dbReference>
<sequence>MFNTEKSEKPKTLTGTRLRSYAFALLTRRDYSQAELSNKLNQYAINPDEVAELVAELAQQNYQSDQRVAELTLASQLRKGKGLQRIKQALKAKELDEELITEELKEVDWSEQAYQLKVKKFGIDIAKDPKIKAKQIRFLQYRGFSMDAIMKAIARTSEEE</sequence>
<comment type="caution">
    <text evidence="9">The sequence shown here is derived from an EMBL/GenBank/DDBJ whole genome shotgun (WGS) entry which is preliminary data.</text>
</comment>
<dbReference type="Pfam" id="PF21981">
    <property type="entry name" value="RecX_HTH3"/>
    <property type="match status" value="1"/>
</dbReference>
<dbReference type="InterPro" id="IPR053924">
    <property type="entry name" value="RecX_HTH_2nd"/>
</dbReference>
<dbReference type="Pfam" id="PF21982">
    <property type="entry name" value="RecX_HTH1"/>
    <property type="match status" value="1"/>
</dbReference>
<feature type="domain" description="RecX second three-helical" evidence="6">
    <location>
        <begin position="64"/>
        <end position="102"/>
    </location>
</feature>
<dbReference type="Pfam" id="PF02631">
    <property type="entry name" value="RecX_HTH2"/>
    <property type="match status" value="1"/>
</dbReference>
<feature type="domain" description="RecX first three-helical" evidence="8">
    <location>
        <begin position="19"/>
        <end position="57"/>
    </location>
</feature>
<dbReference type="Gene3D" id="1.10.10.10">
    <property type="entry name" value="Winged helix-like DNA-binding domain superfamily/Winged helix DNA-binding domain"/>
    <property type="match status" value="3"/>
</dbReference>
<dbReference type="Proteomes" id="UP000075680">
    <property type="component" value="Unassembled WGS sequence"/>
</dbReference>
<reference evidence="9 10" key="1">
    <citation type="journal article" date="2016" name="Sci. Rep.">
        <title>Genomic and phenotypic characterization of the species Acinetobacter venetianus.</title>
        <authorList>
            <person name="Fondi M."/>
            <person name="Maida I."/>
            <person name="Perrin E."/>
            <person name="Orlandini V."/>
            <person name="La Torre L."/>
            <person name="Bosi E."/>
            <person name="Negroni A."/>
            <person name="Zanaroli G."/>
            <person name="Fava F."/>
            <person name="Decorosi F."/>
            <person name="Giovannetti L."/>
            <person name="Viti C."/>
            <person name="Vaneechoutte M."/>
            <person name="Dijkshoorn L."/>
            <person name="Fani R."/>
        </authorList>
    </citation>
    <scope>NUCLEOTIDE SEQUENCE [LARGE SCALE GENOMIC DNA]</scope>
    <source>
        <strain evidence="9 10">LUH5627</strain>
    </source>
</reference>
<evidence type="ECO:0000259" key="8">
    <source>
        <dbReference type="Pfam" id="PF21982"/>
    </source>
</evidence>
<dbReference type="PATRIC" id="fig|52133.18.peg.1751"/>
<evidence type="ECO:0000256" key="3">
    <source>
        <dbReference type="ARBA" id="ARBA00018111"/>
    </source>
</evidence>
<dbReference type="RefSeq" id="WP_019384159.1">
    <property type="nucleotide sequence ID" value="NZ_JRUE01000154.1"/>
</dbReference>
<dbReference type="InterPro" id="IPR036388">
    <property type="entry name" value="WH-like_DNA-bd_sf"/>
</dbReference>
<protein>
    <recommendedName>
        <fullName evidence="3 5">Regulatory protein RecX</fullName>
    </recommendedName>
</protein>
<keyword evidence="4 5" id="KW-0963">Cytoplasm</keyword>
<comment type="similarity">
    <text evidence="2 5">Belongs to the RecX family.</text>
</comment>
<name>A0A150HS02_9GAMM</name>
<proteinExistence type="inferred from homology"/>
<comment type="function">
    <text evidence="5">Modulates RecA activity.</text>
</comment>
<dbReference type="GO" id="GO:0006282">
    <property type="term" value="P:regulation of DNA repair"/>
    <property type="evidence" value="ECO:0007669"/>
    <property type="project" value="UniProtKB-UniRule"/>
</dbReference>
<evidence type="ECO:0000313" key="10">
    <source>
        <dbReference type="Proteomes" id="UP000075680"/>
    </source>
</evidence>
<dbReference type="HAMAP" id="MF_01114">
    <property type="entry name" value="RecX"/>
    <property type="match status" value="1"/>
</dbReference>
<gene>
    <name evidence="5 9" type="primary">recX</name>
    <name evidence="9" type="ORF">AVENLUH5627_01685</name>
</gene>
<evidence type="ECO:0000313" key="9">
    <source>
        <dbReference type="EMBL" id="KXZ69086.1"/>
    </source>
</evidence>
<dbReference type="PANTHER" id="PTHR33602">
    <property type="entry name" value="REGULATORY PROTEIN RECX FAMILY PROTEIN"/>
    <property type="match status" value="1"/>
</dbReference>
<dbReference type="AlphaFoldDB" id="A0A150HS02"/>
<evidence type="ECO:0000259" key="6">
    <source>
        <dbReference type="Pfam" id="PF02631"/>
    </source>
</evidence>